<dbReference type="AlphaFoldDB" id="A0AAD7HPS9"/>
<evidence type="ECO:0000313" key="2">
    <source>
        <dbReference type="EMBL" id="KAJ7725444.1"/>
    </source>
</evidence>
<proteinExistence type="predicted"/>
<accession>A0AAD7HPS9</accession>
<reference evidence="2" key="1">
    <citation type="submission" date="2023-03" db="EMBL/GenBank/DDBJ databases">
        <title>Massive genome expansion in bonnet fungi (Mycena s.s.) driven by repeated elements and novel gene families across ecological guilds.</title>
        <authorList>
            <consortium name="Lawrence Berkeley National Laboratory"/>
            <person name="Harder C.B."/>
            <person name="Miyauchi S."/>
            <person name="Viragh M."/>
            <person name="Kuo A."/>
            <person name="Thoen E."/>
            <person name="Andreopoulos B."/>
            <person name="Lu D."/>
            <person name="Skrede I."/>
            <person name="Drula E."/>
            <person name="Henrissat B."/>
            <person name="Morin E."/>
            <person name="Kohler A."/>
            <person name="Barry K."/>
            <person name="LaButti K."/>
            <person name="Morin E."/>
            <person name="Salamov A."/>
            <person name="Lipzen A."/>
            <person name="Mereny Z."/>
            <person name="Hegedus B."/>
            <person name="Baldrian P."/>
            <person name="Stursova M."/>
            <person name="Weitz H."/>
            <person name="Taylor A."/>
            <person name="Grigoriev I.V."/>
            <person name="Nagy L.G."/>
            <person name="Martin F."/>
            <person name="Kauserud H."/>
        </authorList>
    </citation>
    <scope>NUCLEOTIDE SEQUENCE</scope>
    <source>
        <strain evidence="2">CBHHK182m</strain>
    </source>
</reference>
<evidence type="ECO:0000313" key="3">
    <source>
        <dbReference type="Proteomes" id="UP001215598"/>
    </source>
</evidence>
<organism evidence="2 3">
    <name type="scientific">Mycena metata</name>
    <dbReference type="NCBI Taxonomy" id="1033252"/>
    <lineage>
        <taxon>Eukaryota</taxon>
        <taxon>Fungi</taxon>
        <taxon>Dikarya</taxon>
        <taxon>Basidiomycota</taxon>
        <taxon>Agaricomycotina</taxon>
        <taxon>Agaricomycetes</taxon>
        <taxon>Agaricomycetidae</taxon>
        <taxon>Agaricales</taxon>
        <taxon>Marasmiineae</taxon>
        <taxon>Mycenaceae</taxon>
        <taxon>Mycena</taxon>
    </lineage>
</organism>
<gene>
    <name evidence="2" type="ORF">B0H16DRAFT_1471827</name>
</gene>
<dbReference type="EMBL" id="JARKIB010000194">
    <property type="protein sequence ID" value="KAJ7725444.1"/>
    <property type="molecule type" value="Genomic_DNA"/>
</dbReference>
<feature type="compositionally biased region" description="Basic and acidic residues" evidence="1">
    <location>
        <begin position="12"/>
        <end position="22"/>
    </location>
</feature>
<dbReference type="Proteomes" id="UP001215598">
    <property type="component" value="Unassembled WGS sequence"/>
</dbReference>
<feature type="region of interest" description="Disordered" evidence="1">
    <location>
        <begin position="1"/>
        <end position="46"/>
    </location>
</feature>
<sequence>MRWNSSMGPHVPEAEVHSEWRPKRVKGNEGMVLTSDSEPPRHARQEESRPVGLIWAFRDHSCGYDTTFTILSNLWSEDPNKWSAEFAYLGPMMGELAAALRSVVNGGKSLEQARNTVRRSMHMVKPKYFPYGPNTTSIDRIAEVLFPFSDVSGAKQPAGLLKWCWTAKLDEYLFEERTWSLPRVPSKWETLPIGHEFDFEGCATLVSFVPDTAIHVLLIACQSLFRLSTGLGPPSESRGGYLQTDTGPLGAWWGLN</sequence>
<protein>
    <submittedName>
        <fullName evidence="2">Uncharacterized protein</fullName>
    </submittedName>
</protein>
<keyword evidence="3" id="KW-1185">Reference proteome</keyword>
<name>A0AAD7HPS9_9AGAR</name>
<comment type="caution">
    <text evidence="2">The sequence shown here is derived from an EMBL/GenBank/DDBJ whole genome shotgun (WGS) entry which is preliminary data.</text>
</comment>
<evidence type="ECO:0000256" key="1">
    <source>
        <dbReference type="SAM" id="MobiDB-lite"/>
    </source>
</evidence>